<dbReference type="InterPro" id="IPR014867">
    <property type="entry name" value="Spore_coat_CotH_CotH2/3/7"/>
</dbReference>
<dbReference type="Pfam" id="PF08757">
    <property type="entry name" value="CotH"/>
    <property type="match status" value="1"/>
</dbReference>
<organism evidence="1 2">
    <name type="scientific">Acinetobacter nosocomialis</name>
    <dbReference type="NCBI Taxonomy" id="106654"/>
    <lineage>
        <taxon>Bacteria</taxon>
        <taxon>Pseudomonadati</taxon>
        <taxon>Pseudomonadota</taxon>
        <taxon>Gammaproteobacteria</taxon>
        <taxon>Moraxellales</taxon>
        <taxon>Moraxellaceae</taxon>
        <taxon>Acinetobacter</taxon>
        <taxon>Acinetobacter calcoaceticus/baumannii complex</taxon>
    </lineage>
</organism>
<gene>
    <name evidence="1" type="ORF">AL533_06090</name>
</gene>
<dbReference type="Proteomes" id="UP000237921">
    <property type="component" value="Chromosome"/>
</dbReference>
<dbReference type="AlphaFoldDB" id="A0A2L1VFI7"/>
<keyword evidence="1" id="KW-0167">Capsid protein</keyword>
<dbReference type="EMBL" id="CP014019">
    <property type="protein sequence ID" value="AVF43983.1"/>
    <property type="molecule type" value="Genomic_DNA"/>
</dbReference>
<proteinExistence type="predicted"/>
<evidence type="ECO:0000313" key="1">
    <source>
        <dbReference type="EMBL" id="AVF43983.1"/>
    </source>
</evidence>
<accession>A0A2L1VFI7</accession>
<reference evidence="2" key="1">
    <citation type="submission" date="2017-12" db="EMBL/GenBank/DDBJ databases">
        <title>FDA dAtabase for Regulatory Grade micrObial Sequences (FDA-ARGOS): Supporting development and validation of Infectious Disease Dx tests.</title>
        <authorList>
            <person name="Hoffmann M."/>
            <person name="Allard M."/>
            <person name="Evans P."/>
            <person name="Brown E."/>
            <person name="Tallon L."/>
            <person name="Sadzewicz L."/>
            <person name="Sengamalay N."/>
            <person name="Ott S."/>
            <person name="Godinez A."/>
            <person name="Nagaraj S."/>
            <person name="Vavikolanu K."/>
            <person name="Aluvathingal J."/>
            <person name="Nadendla S."/>
            <person name="Sichtig H."/>
        </authorList>
    </citation>
    <scope>NUCLEOTIDE SEQUENCE [LARGE SCALE GENOMIC DNA]</scope>
    <source>
        <strain evidence="2">FDAARGOS_129</strain>
    </source>
</reference>
<evidence type="ECO:0000313" key="2">
    <source>
        <dbReference type="Proteomes" id="UP000237921"/>
    </source>
</evidence>
<sequence length="1020" mass="114952">MNDLSNVVFPTIPTVAEFIDPTVTEAGFKDALKRLIEYIETLEQKSNFDKKYNSVSKDLLNEINALKALTSVYFDRQNTYPFNVVGRYFKTGESDRSKNFDIHTVNYVNTGLIYLDQGATISASILQQNRNNFSDVASLLVFDMDLKLVADLSIPNIGPEEVEEVQYRYTAPFNCYCVATTIHYAGSLYPTRFATVTGNHYQLTVLDRSSYFDRYIVRMIANLRYANAKMVSEGKTITFEFNELGRYYENGTHDLNGGGDIYTNAYRNTGLIPLEVGDQIKATVLNPDSNIPAMVIFDKDLNFLESFKNTEQPGDSYPFEYSYTATKRCFIVFCSVNPANRAYISGLKLKADLTPAGTDQNLSWSRPQENVFVRNDNLSRLAAEKIEEKIPFLAPGTGYTAAGIEFNQNVSPEYWSAYKSTGKIAVKHGDTFEAVVDTDEPAGVMSVLNLYDYNGNFIRCVHSIPDFGSQGIKSAKINYTCDHEGYITITSIHRDIPNLKELSNPYVIKNRTNRFSSKVKALNTDVVQNTLFTFPKPTSVIQIDIFADKVFPPESKAEGSINCRLKLNVDGVVNESYAQYAVQGSSSAVYPKKNFSFGFFTDESFTTERSIKLGDLIPQQELVWKANWIDATHSRNILCNRLWEEMVQSRKGFPKREVDRAYLNQLGVNSLDTGAIGHVDGYPAVVRLNGVFYGIGTLNIGKKRDNYNLDKSNKKHVQFELLGGGIDFTASTPPYEKLGLRNPKLNGYEEGGPISDATVKASMQALWDFHRLPIAERTAQFDKYYDRTNVVDWYLLVEFTAAADLLDKNSILTTWDGTQYCWMPYDLDTTFGLHWAGIGVEYASNWNWDANNIIPIVKPIILNDVIKRYAELRNKGIFNLNTVYRIERDIESKFSLNLFKQEQQRWPDIPSKDLGGICQIMAWLKERIKYLDAKYGYLDQGVLAQKLWNPPTLAAGASQSTTLNLSTATLGTQYLVDFQFDLKGTQMTAECKSAGVVTVTHVNNSGEQVNLDEGALRLIV</sequence>
<keyword evidence="1" id="KW-0946">Virion</keyword>
<dbReference type="RefSeq" id="WP_104918805.1">
    <property type="nucleotide sequence ID" value="NZ_CP014019.1"/>
</dbReference>
<protein>
    <submittedName>
        <fullName evidence="1">Spore coat protein CotH</fullName>
    </submittedName>
</protein>
<name>A0A2L1VFI7_ACINO</name>